<feature type="compositionally biased region" description="Basic and acidic residues" evidence="5">
    <location>
        <begin position="36"/>
        <end position="50"/>
    </location>
</feature>
<keyword evidence="3" id="KW-0966">Cell projection</keyword>
<name>A0A2P4T150_BAMTH</name>
<feature type="domain" description="CCDC113/CCDC96 coiled-coil" evidence="6">
    <location>
        <begin position="180"/>
        <end position="352"/>
    </location>
</feature>
<protein>
    <recommendedName>
        <fullName evidence="6">CCDC113/CCDC96 coiled-coil domain-containing protein</fullName>
    </recommendedName>
</protein>
<keyword evidence="8" id="KW-1185">Reference proteome</keyword>
<dbReference type="GO" id="GO:0060271">
    <property type="term" value="P:cilium assembly"/>
    <property type="evidence" value="ECO:0007669"/>
    <property type="project" value="TreeGrafter"/>
</dbReference>
<gene>
    <name evidence="7" type="ORF">CIB84_006158</name>
</gene>
<dbReference type="Proteomes" id="UP000237246">
    <property type="component" value="Unassembled WGS sequence"/>
</dbReference>
<evidence type="ECO:0000256" key="3">
    <source>
        <dbReference type="ARBA" id="ARBA00023273"/>
    </source>
</evidence>
<dbReference type="GO" id="GO:0036064">
    <property type="term" value="C:ciliary basal body"/>
    <property type="evidence" value="ECO:0007669"/>
    <property type="project" value="TreeGrafter"/>
</dbReference>
<evidence type="ECO:0000313" key="7">
    <source>
        <dbReference type="EMBL" id="POI30091.1"/>
    </source>
</evidence>
<comment type="caution">
    <text evidence="7">The sequence shown here is derived from an EMBL/GenBank/DDBJ whole genome shotgun (WGS) entry which is preliminary data.</text>
</comment>
<evidence type="ECO:0000256" key="5">
    <source>
        <dbReference type="SAM" id="MobiDB-lite"/>
    </source>
</evidence>
<evidence type="ECO:0000313" key="8">
    <source>
        <dbReference type="Proteomes" id="UP000237246"/>
    </source>
</evidence>
<comment type="subcellular location">
    <subcellularLocation>
        <location evidence="1">Cell projection</location>
        <location evidence="1">Cilium</location>
    </subcellularLocation>
</comment>
<dbReference type="InterPro" id="IPR051885">
    <property type="entry name" value="CC_CF"/>
</dbReference>
<evidence type="ECO:0000259" key="6">
    <source>
        <dbReference type="Pfam" id="PF13870"/>
    </source>
</evidence>
<dbReference type="EMBL" id="PPHD01013025">
    <property type="protein sequence ID" value="POI30091.1"/>
    <property type="molecule type" value="Genomic_DNA"/>
</dbReference>
<dbReference type="PANTHER" id="PTHR15654:SF1">
    <property type="entry name" value="COILED-COIL DOMAIN-CONTAINING PROTEIN 96"/>
    <property type="match status" value="1"/>
</dbReference>
<dbReference type="OrthoDB" id="10254794at2759"/>
<evidence type="ECO:0000256" key="1">
    <source>
        <dbReference type="ARBA" id="ARBA00004138"/>
    </source>
</evidence>
<reference evidence="7 8" key="1">
    <citation type="submission" date="2018-01" db="EMBL/GenBank/DDBJ databases">
        <title>Comparison of the Chinese Bamboo Partridge and Red Junglefowl genome sequences highlights the importance of demography in genome evolution.</title>
        <authorList>
            <person name="Tiley G.P."/>
            <person name="Kimball R.T."/>
            <person name="Braun E.L."/>
            <person name="Burleigh J.G."/>
        </authorList>
    </citation>
    <scope>NUCLEOTIDE SEQUENCE [LARGE SCALE GENOMIC DNA]</scope>
    <source>
        <strain evidence="7">RTK389</strain>
        <tissue evidence="7">Blood</tissue>
    </source>
</reference>
<organism evidence="7 8">
    <name type="scientific">Bambusicola thoracicus</name>
    <name type="common">Chinese bamboo-partridge</name>
    <name type="synonym">Perdix thoracica</name>
    <dbReference type="NCBI Taxonomy" id="9083"/>
    <lineage>
        <taxon>Eukaryota</taxon>
        <taxon>Metazoa</taxon>
        <taxon>Chordata</taxon>
        <taxon>Craniata</taxon>
        <taxon>Vertebrata</taxon>
        <taxon>Euteleostomi</taxon>
        <taxon>Archelosauria</taxon>
        <taxon>Archosauria</taxon>
        <taxon>Dinosauria</taxon>
        <taxon>Saurischia</taxon>
        <taxon>Theropoda</taxon>
        <taxon>Coelurosauria</taxon>
        <taxon>Aves</taxon>
        <taxon>Neognathae</taxon>
        <taxon>Galloanserae</taxon>
        <taxon>Galliformes</taxon>
        <taxon>Phasianidae</taxon>
        <taxon>Perdicinae</taxon>
        <taxon>Bambusicola</taxon>
    </lineage>
</organism>
<evidence type="ECO:0000256" key="2">
    <source>
        <dbReference type="ARBA" id="ARBA00023054"/>
    </source>
</evidence>
<proteinExistence type="predicted"/>
<dbReference type="AlphaFoldDB" id="A0A2P4T150"/>
<accession>A0A2P4T150</accession>
<keyword evidence="2 4" id="KW-0175">Coiled coil</keyword>
<feature type="coiled-coil region" evidence="4">
    <location>
        <begin position="215"/>
        <end position="270"/>
    </location>
</feature>
<dbReference type="GO" id="GO:0005930">
    <property type="term" value="C:axoneme"/>
    <property type="evidence" value="ECO:0007669"/>
    <property type="project" value="TreeGrafter"/>
</dbReference>
<sequence>MEAAEEPEGPAEPPEPSEPEGTAPGTGEERSDAEEAAARGEAEEAERGEREALLAEYRALEAERQRLHQADGRLQLLLGEALRSQRGERRADEAGGQQLFAERLRELRELWRRREREAASWRQRVDARRRDREESEARAGAAWAAFQAREKAVAVQTLRRRRGGREAALKTVGDIQARERDKETSVREARLENLKVKLEVRHLESVLRAHGETLRGRHLAELNHMKKENQKLDEKLDGLKGEVLKLKTKVANAERILSHVREKLRLVEAENRGRQAELRAIMSILQQKRDVLTKIKQARDGLQAHEVQLQQLHGLLGEETLLRDLEEKGNAMGLLPQQLEALKRRHTALILKQREIQKKISKANSFLP</sequence>
<dbReference type="PANTHER" id="PTHR15654">
    <property type="entry name" value="COILED-COIL DOMAIN-CONTAINING PROTEIN 113-RELATED"/>
    <property type="match status" value="1"/>
</dbReference>
<feature type="region of interest" description="Disordered" evidence="5">
    <location>
        <begin position="1"/>
        <end position="50"/>
    </location>
</feature>
<evidence type="ECO:0000256" key="4">
    <source>
        <dbReference type="SAM" id="Coils"/>
    </source>
</evidence>
<dbReference type="InterPro" id="IPR025254">
    <property type="entry name" value="CCDC113/CCDC96_CC"/>
</dbReference>
<dbReference type="Pfam" id="PF13870">
    <property type="entry name" value="CCDC113_CCDC96_CC"/>
    <property type="match status" value="1"/>
</dbReference>